<dbReference type="EMBL" id="CM046391">
    <property type="protein sequence ID" value="KAI8561845.1"/>
    <property type="molecule type" value="Genomic_DNA"/>
</dbReference>
<organism evidence="1 2">
    <name type="scientific">Rhododendron molle</name>
    <name type="common">Chinese azalea</name>
    <name type="synonym">Azalea mollis</name>
    <dbReference type="NCBI Taxonomy" id="49168"/>
    <lineage>
        <taxon>Eukaryota</taxon>
        <taxon>Viridiplantae</taxon>
        <taxon>Streptophyta</taxon>
        <taxon>Embryophyta</taxon>
        <taxon>Tracheophyta</taxon>
        <taxon>Spermatophyta</taxon>
        <taxon>Magnoliopsida</taxon>
        <taxon>eudicotyledons</taxon>
        <taxon>Gunneridae</taxon>
        <taxon>Pentapetalae</taxon>
        <taxon>asterids</taxon>
        <taxon>Ericales</taxon>
        <taxon>Ericaceae</taxon>
        <taxon>Ericoideae</taxon>
        <taxon>Rhodoreae</taxon>
        <taxon>Rhododendron</taxon>
    </lineage>
</organism>
<accession>A0ACC0P893</accession>
<protein>
    <submittedName>
        <fullName evidence="1">Uncharacterized protein</fullName>
    </submittedName>
</protein>
<proteinExistence type="predicted"/>
<sequence>MRVYESGSIWGYTIFAQGLLDEMEGHCQGVLLSISVTNLLSRDSPYHVMGHFGLWFVSAGGCVVLHSMGGVHLKGHFVYLYCICKDIGSMSTAAIVVIFWVLFYCHVGDSNFDFV</sequence>
<reference evidence="1" key="1">
    <citation type="submission" date="2022-02" db="EMBL/GenBank/DDBJ databases">
        <title>Plant Genome Project.</title>
        <authorList>
            <person name="Zhang R.-G."/>
        </authorList>
    </citation>
    <scope>NUCLEOTIDE SEQUENCE</scope>
    <source>
        <strain evidence="1">AT1</strain>
    </source>
</reference>
<evidence type="ECO:0000313" key="2">
    <source>
        <dbReference type="Proteomes" id="UP001062846"/>
    </source>
</evidence>
<name>A0ACC0P893_RHOML</name>
<gene>
    <name evidence="1" type="ORF">RHMOL_Rhmol04G0373600</name>
</gene>
<evidence type="ECO:0000313" key="1">
    <source>
        <dbReference type="EMBL" id="KAI8561845.1"/>
    </source>
</evidence>
<comment type="caution">
    <text evidence="1">The sequence shown here is derived from an EMBL/GenBank/DDBJ whole genome shotgun (WGS) entry which is preliminary data.</text>
</comment>
<keyword evidence="2" id="KW-1185">Reference proteome</keyword>
<dbReference type="Proteomes" id="UP001062846">
    <property type="component" value="Chromosome 4"/>
</dbReference>